<keyword evidence="4" id="KW-1133">Transmembrane helix</keyword>
<keyword evidence="4" id="KW-0472">Membrane</keyword>
<evidence type="ECO:0000313" key="6">
    <source>
        <dbReference type="EMBL" id="KJL35920.1"/>
    </source>
</evidence>
<feature type="transmembrane region" description="Helical" evidence="4">
    <location>
        <begin position="161"/>
        <end position="179"/>
    </location>
</feature>
<dbReference type="InterPro" id="IPR050482">
    <property type="entry name" value="Sensor_HK_TwoCompSys"/>
</dbReference>
<accession>A0A0F0LUE2</accession>
<feature type="transmembrane region" description="Helical" evidence="4">
    <location>
        <begin position="59"/>
        <end position="78"/>
    </location>
</feature>
<dbReference type="InterPro" id="IPR011712">
    <property type="entry name" value="Sig_transdc_His_kin_sub3_dim/P"/>
</dbReference>
<evidence type="ECO:0000256" key="2">
    <source>
        <dbReference type="ARBA" id="ARBA00022777"/>
    </source>
</evidence>
<evidence type="ECO:0000256" key="1">
    <source>
        <dbReference type="ARBA" id="ARBA00022679"/>
    </source>
</evidence>
<reference evidence="6 7" key="1">
    <citation type="submission" date="2015-02" db="EMBL/GenBank/DDBJ databases">
        <title>Draft genome sequences of ten Microbacterium spp. with emphasis on heavy metal contaminated environments.</title>
        <authorList>
            <person name="Corretto E."/>
        </authorList>
    </citation>
    <scope>NUCLEOTIDE SEQUENCE [LARGE SCALE GENOMIC DNA]</scope>
    <source>
        <strain evidence="6 7">DSM 18659</strain>
    </source>
</reference>
<dbReference type="EMBL" id="JYIY01000076">
    <property type="protein sequence ID" value="KJL35920.1"/>
    <property type="molecule type" value="Genomic_DNA"/>
</dbReference>
<dbReference type="CDD" id="cd16917">
    <property type="entry name" value="HATPase_UhpB-NarQ-NarX-like"/>
    <property type="match status" value="1"/>
</dbReference>
<sequence>MSAGRRPGADAAPRPIVWDVSQTESPDRVRGMGWPVLADGERASLAGWRATLATPSVRGWYVGGAIALPWLFVVLPGVLSAPQLWQQVLGSTLVLLFAAAFLIAAPTAWATPRRGRIWIVLGLFALSFALMPWLGWDVRATWTFVGVVLGVSVIGWRFTWIAIVALGLLAFGIAVATGVDPADAVLNSAIIVSISLMMAAFARTLAALGQLRKTQAQVEVLAADRERSRVARDIHDILGHSLTVITVKAELAGRLIDADPQRAGVEIGEVEALARGALADVRAAVSGFREVNVSAELAAARAALRAAGIELDAPASTDAIDPAHRELAGWVVREGVTNVIRHAGASRCRIRLEHDVVEVADDGVGPGAGTASTGLTGLRERADAAGARLRIGRSDLGGFSVRVEL</sequence>
<dbReference type="Pfam" id="PF07730">
    <property type="entry name" value="HisKA_3"/>
    <property type="match status" value="1"/>
</dbReference>
<proteinExistence type="predicted"/>
<keyword evidence="2 6" id="KW-0418">Kinase</keyword>
<keyword evidence="4" id="KW-0812">Transmembrane</keyword>
<feature type="transmembrane region" description="Helical" evidence="4">
    <location>
        <begin position="185"/>
        <end position="206"/>
    </location>
</feature>
<dbReference type="SUPFAM" id="SSF55874">
    <property type="entry name" value="ATPase domain of HSP90 chaperone/DNA topoisomerase II/histidine kinase"/>
    <property type="match status" value="1"/>
</dbReference>
<dbReference type="EC" id="2.7.13.3" evidence="6"/>
<evidence type="ECO:0000256" key="4">
    <source>
        <dbReference type="SAM" id="Phobius"/>
    </source>
</evidence>
<dbReference type="Proteomes" id="UP000033451">
    <property type="component" value="Unassembled WGS sequence"/>
</dbReference>
<evidence type="ECO:0000259" key="5">
    <source>
        <dbReference type="Pfam" id="PF07730"/>
    </source>
</evidence>
<dbReference type="GO" id="GO:0000155">
    <property type="term" value="F:phosphorelay sensor kinase activity"/>
    <property type="evidence" value="ECO:0007669"/>
    <property type="project" value="InterPro"/>
</dbReference>
<dbReference type="PANTHER" id="PTHR24421:SF63">
    <property type="entry name" value="SENSOR HISTIDINE KINASE DESK"/>
    <property type="match status" value="1"/>
</dbReference>
<name>A0A0F0LUE2_9MICO</name>
<organism evidence="6 7">
    <name type="scientific">Microbacterium ginsengisoli</name>
    <dbReference type="NCBI Taxonomy" id="400772"/>
    <lineage>
        <taxon>Bacteria</taxon>
        <taxon>Bacillati</taxon>
        <taxon>Actinomycetota</taxon>
        <taxon>Actinomycetes</taxon>
        <taxon>Micrococcales</taxon>
        <taxon>Microbacteriaceae</taxon>
        <taxon>Microbacterium</taxon>
    </lineage>
</organism>
<comment type="caution">
    <text evidence="6">The sequence shown here is derived from an EMBL/GenBank/DDBJ whole genome shotgun (WGS) entry which is preliminary data.</text>
</comment>
<dbReference type="Gene3D" id="1.20.5.1930">
    <property type="match status" value="1"/>
</dbReference>
<keyword evidence="3" id="KW-0902">Two-component regulatory system</keyword>
<dbReference type="AlphaFoldDB" id="A0A0F0LUE2"/>
<feature type="transmembrane region" description="Helical" evidence="4">
    <location>
        <begin position="117"/>
        <end position="134"/>
    </location>
</feature>
<gene>
    <name evidence="6" type="primary">desK_3</name>
    <name evidence="6" type="ORF">RR49_01964</name>
</gene>
<evidence type="ECO:0000313" key="7">
    <source>
        <dbReference type="Proteomes" id="UP000033451"/>
    </source>
</evidence>
<dbReference type="STRING" id="400772.RR49_01964"/>
<dbReference type="PATRIC" id="fig|400772.4.peg.1982"/>
<dbReference type="InterPro" id="IPR036890">
    <property type="entry name" value="HATPase_C_sf"/>
</dbReference>
<feature type="transmembrane region" description="Helical" evidence="4">
    <location>
        <begin position="84"/>
        <end position="105"/>
    </location>
</feature>
<dbReference type="GO" id="GO:0016020">
    <property type="term" value="C:membrane"/>
    <property type="evidence" value="ECO:0007669"/>
    <property type="project" value="InterPro"/>
</dbReference>
<feature type="domain" description="Signal transduction histidine kinase subgroup 3 dimerisation and phosphoacceptor" evidence="5">
    <location>
        <begin position="226"/>
        <end position="290"/>
    </location>
</feature>
<keyword evidence="1 6" id="KW-0808">Transferase</keyword>
<evidence type="ECO:0000256" key="3">
    <source>
        <dbReference type="ARBA" id="ARBA00023012"/>
    </source>
</evidence>
<protein>
    <submittedName>
        <fullName evidence="6">Sensor histidine kinase DesK</fullName>
        <ecNumber evidence="6">2.7.13.3</ecNumber>
    </submittedName>
</protein>
<keyword evidence="7" id="KW-1185">Reference proteome</keyword>
<dbReference type="PANTHER" id="PTHR24421">
    <property type="entry name" value="NITRATE/NITRITE SENSOR PROTEIN NARX-RELATED"/>
    <property type="match status" value="1"/>
</dbReference>
<dbReference type="Gene3D" id="3.30.565.10">
    <property type="entry name" value="Histidine kinase-like ATPase, C-terminal domain"/>
    <property type="match status" value="1"/>
</dbReference>
<dbReference type="GO" id="GO:0046983">
    <property type="term" value="F:protein dimerization activity"/>
    <property type="evidence" value="ECO:0007669"/>
    <property type="project" value="InterPro"/>
</dbReference>